<accession>B8CGE6</accession>
<organism evidence="6 7">
    <name type="scientific">Thalassiosira pseudonana</name>
    <name type="common">Marine diatom</name>
    <name type="synonym">Cyclotella nana</name>
    <dbReference type="NCBI Taxonomy" id="35128"/>
    <lineage>
        <taxon>Eukaryota</taxon>
        <taxon>Sar</taxon>
        <taxon>Stramenopiles</taxon>
        <taxon>Ochrophyta</taxon>
        <taxon>Bacillariophyta</taxon>
        <taxon>Coscinodiscophyceae</taxon>
        <taxon>Thalassiosirophycidae</taxon>
        <taxon>Thalassiosirales</taxon>
        <taxon>Thalassiosiraceae</taxon>
        <taxon>Thalassiosira</taxon>
    </lineage>
</organism>
<evidence type="ECO:0000256" key="5">
    <source>
        <dbReference type="SAM" id="SignalP"/>
    </source>
</evidence>
<dbReference type="InParanoid" id="B8CGE6"/>
<comment type="subcellular location">
    <subcellularLocation>
        <location evidence="1">Cell envelope</location>
    </subcellularLocation>
</comment>
<dbReference type="SUPFAM" id="SSF52058">
    <property type="entry name" value="L domain-like"/>
    <property type="match status" value="1"/>
</dbReference>
<dbReference type="InterPro" id="IPR051848">
    <property type="entry name" value="PGIP"/>
</dbReference>
<evidence type="ECO:0000313" key="7">
    <source>
        <dbReference type="Proteomes" id="UP000001449"/>
    </source>
</evidence>
<dbReference type="InterPro" id="IPR001611">
    <property type="entry name" value="Leu-rich_rpt"/>
</dbReference>
<evidence type="ECO:0000313" key="6">
    <source>
        <dbReference type="EMBL" id="EED87556.1"/>
    </source>
</evidence>
<keyword evidence="2" id="KW-0433">Leucine-rich repeat</keyword>
<feature type="region of interest" description="Disordered" evidence="4">
    <location>
        <begin position="58"/>
        <end position="81"/>
    </location>
</feature>
<evidence type="ECO:0000256" key="4">
    <source>
        <dbReference type="SAM" id="MobiDB-lite"/>
    </source>
</evidence>
<keyword evidence="7" id="KW-1185">Reference proteome</keyword>
<dbReference type="InterPro" id="IPR032675">
    <property type="entry name" value="LRR_dom_sf"/>
</dbReference>
<sequence length="475" mass="51755">MKTSHLLLAIGTLASTTEAAREKTNLRKSRNVKEDGLSKELNTEDIFFWTRRMNMSLPPSKPTIRPTNNIPATSRPTNNVPVTPQPTEGTFDTPQPTEGIFDTPQPTPFPTVGEIFTSFPTDDSAGGGTFNCPAASFIGCTAIDPSDPQDECDVVGEPCLDGNPGEFCCRDACPRNYCTAKEGIAPITPQPTLKPVTTTPGPTFNCNLEPDERARILTRLIEEVSTVDDLKQDGSPQNKALEWIVNLDLSEVCPSDDAAVQQLIVQRYVMAVFYYSTNGDEWKECSAPNRFTVNTITNADAEYAFKVNVIEFENNNIGGSLPSEMQELSKLRFFALERGSLSGPIPSSFGNLQSLLLLDLDFNALSGELPEEMWSLQQLRQLDLNDNDFTGTLSSSIGQLNELRFFQIDNNNLVGEIPASMGDITTFSLIGLSGNDFTGGMPDSLCSLRPSPLQTLVVDCSIDCAVPDCCTSCVP</sequence>
<feature type="signal peptide" evidence="5">
    <location>
        <begin position="1"/>
        <end position="19"/>
    </location>
</feature>
<evidence type="ECO:0000256" key="3">
    <source>
        <dbReference type="ARBA" id="ARBA00022737"/>
    </source>
</evidence>
<dbReference type="PANTHER" id="PTHR48059:SF32">
    <property type="entry name" value="LEUCINE-RICH REPEAT DOMAIN, L DOMAIN-LIKE PROTEIN-RELATED"/>
    <property type="match status" value="1"/>
</dbReference>
<proteinExistence type="predicted"/>
<reference evidence="6 7" key="1">
    <citation type="journal article" date="2004" name="Science">
        <title>The genome of the diatom Thalassiosira pseudonana: ecology, evolution, and metabolism.</title>
        <authorList>
            <person name="Armbrust E.V."/>
            <person name="Berges J.A."/>
            <person name="Bowler C."/>
            <person name="Green B.R."/>
            <person name="Martinez D."/>
            <person name="Putnam N.H."/>
            <person name="Zhou S."/>
            <person name="Allen A.E."/>
            <person name="Apt K.E."/>
            <person name="Bechner M."/>
            <person name="Brzezinski M.A."/>
            <person name="Chaal B.K."/>
            <person name="Chiovitti A."/>
            <person name="Davis A.K."/>
            <person name="Demarest M.S."/>
            <person name="Detter J.C."/>
            <person name="Glavina T."/>
            <person name="Goodstein D."/>
            <person name="Hadi M.Z."/>
            <person name="Hellsten U."/>
            <person name="Hildebrand M."/>
            <person name="Jenkins B.D."/>
            <person name="Jurka J."/>
            <person name="Kapitonov V.V."/>
            <person name="Kroger N."/>
            <person name="Lau W.W."/>
            <person name="Lane T.W."/>
            <person name="Larimer F.W."/>
            <person name="Lippmeier J.C."/>
            <person name="Lucas S."/>
            <person name="Medina M."/>
            <person name="Montsant A."/>
            <person name="Obornik M."/>
            <person name="Parker M.S."/>
            <person name="Palenik B."/>
            <person name="Pazour G.J."/>
            <person name="Richardson P.M."/>
            <person name="Rynearson T.A."/>
            <person name="Saito M.A."/>
            <person name="Schwartz D.C."/>
            <person name="Thamatrakoln K."/>
            <person name="Valentin K."/>
            <person name="Vardi A."/>
            <person name="Wilkerson F.P."/>
            <person name="Rokhsar D.S."/>
        </authorList>
    </citation>
    <scope>NUCLEOTIDE SEQUENCE [LARGE SCALE GENOMIC DNA]</scope>
    <source>
        <strain evidence="6 7">CCMP1335</strain>
    </source>
</reference>
<dbReference type="GeneID" id="7442671"/>
<keyword evidence="3" id="KW-0677">Repeat</keyword>
<dbReference type="RefSeq" id="XP_002295252.1">
    <property type="nucleotide sequence ID" value="XM_002295216.1"/>
</dbReference>
<dbReference type="HOGENOM" id="CLU_575568_0_0_1"/>
<dbReference type="Proteomes" id="UP000001449">
    <property type="component" value="Chromosome 23"/>
</dbReference>
<gene>
    <name evidence="6" type="ORF">THAPSDRAFT_25864</name>
</gene>
<dbReference type="eggNOG" id="ENOG502SPJY">
    <property type="taxonomic scope" value="Eukaryota"/>
</dbReference>
<name>B8CGE6_THAPS</name>
<dbReference type="PaxDb" id="35128-Thaps25864"/>
<dbReference type="Pfam" id="PF00560">
    <property type="entry name" value="LRR_1"/>
    <property type="match status" value="1"/>
</dbReference>
<dbReference type="Gene3D" id="3.80.10.10">
    <property type="entry name" value="Ribonuclease Inhibitor"/>
    <property type="match status" value="1"/>
</dbReference>
<evidence type="ECO:0008006" key="8">
    <source>
        <dbReference type="Google" id="ProtNLM"/>
    </source>
</evidence>
<dbReference type="KEGG" id="tps:THAPSDRAFT_25864"/>
<dbReference type="EMBL" id="CM000654">
    <property type="protein sequence ID" value="EED87556.1"/>
    <property type="molecule type" value="Genomic_DNA"/>
</dbReference>
<dbReference type="STRING" id="35128.B8CGE6"/>
<protein>
    <recommendedName>
        <fullName evidence="8">L domain-like protein</fullName>
    </recommendedName>
</protein>
<dbReference type="AlphaFoldDB" id="B8CGE6"/>
<dbReference type="FunFam" id="3.80.10.10:FF:000041">
    <property type="entry name" value="LRR receptor-like serine/threonine-protein kinase ERECTA"/>
    <property type="match status" value="1"/>
</dbReference>
<dbReference type="PANTHER" id="PTHR48059">
    <property type="entry name" value="POLYGALACTURONASE INHIBITOR 1"/>
    <property type="match status" value="1"/>
</dbReference>
<feature type="chain" id="PRO_5002866592" description="L domain-like protein" evidence="5">
    <location>
        <begin position="20"/>
        <end position="475"/>
    </location>
</feature>
<keyword evidence="5" id="KW-0732">Signal</keyword>
<evidence type="ECO:0000256" key="1">
    <source>
        <dbReference type="ARBA" id="ARBA00004196"/>
    </source>
</evidence>
<evidence type="ECO:0000256" key="2">
    <source>
        <dbReference type="ARBA" id="ARBA00022614"/>
    </source>
</evidence>
<reference evidence="6 7" key="2">
    <citation type="journal article" date="2008" name="Nature">
        <title>The Phaeodactylum genome reveals the evolutionary history of diatom genomes.</title>
        <authorList>
            <person name="Bowler C."/>
            <person name="Allen A.E."/>
            <person name="Badger J.H."/>
            <person name="Grimwood J."/>
            <person name="Jabbari K."/>
            <person name="Kuo A."/>
            <person name="Maheswari U."/>
            <person name="Martens C."/>
            <person name="Maumus F."/>
            <person name="Otillar R.P."/>
            <person name="Rayko E."/>
            <person name="Salamov A."/>
            <person name="Vandepoele K."/>
            <person name="Beszteri B."/>
            <person name="Gruber A."/>
            <person name="Heijde M."/>
            <person name="Katinka M."/>
            <person name="Mock T."/>
            <person name="Valentin K."/>
            <person name="Verret F."/>
            <person name="Berges J.A."/>
            <person name="Brownlee C."/>
            <person name="Cadoret J.P."/>
            <person name="Chiovitti A."/>
            <person name="Choi C.J."/>
            <person name="Coesel S."/>
            <person name="De Martino A."/>
            <person name="Detter J.C."/>
            <person name="Durkin C."/>
            <person name="Falciatore A."/>
            <person name="Fournet J."/>
            <person name="Haruta M."/>
            <person name="Huysman M.J."/>
            <person name="Jenkins B.D."/>
            <person name="Jiroutova K."/>
            <person name="Jorgensen R.E."/>
            <person name="Joubert Y."/>
            <person name="Kaplan A."/>
            <person name="Kroger N."/>
            <person name="Kroth P.G."/>
            <person name="La Roche J."/>
            <person name="Lindquist E."/>
            <person name="Lommer M."/>
            <person name="Martin-Jezequel V."/>
            <person name="Lopez P.J."/>
            <person name="Lucas S."/>
            <person name="Mangogna M."/>
            <person name="McGinnis K."/>
            <person name="Medlin L.K."/>
            <person name="Montsant A."/>
            <person name="Oudot-Le Secq M.P."/>
            <person name="Napoli C."/>
            <person name="Obornik M."/>
            <person name="Parker M.S."/>
            <person name="Petit J.L."/>
            <person name="Porcel B.M."/>
            <person name="Poulsen N."/>
            <person name="Robison M."/>
            <person name="Rychlewski L."/>
            <person name="Rynearson T.A."/>
            <person name="Schmutz J."/>
            <person name="Shapiro H."/>
            <person name="Siaut M."/>
            <person name="Stanley M."/>
            <person name="Sussman M.R."/>
            <person name="Taylor A.R."/>
            <person name="Vardi A."/>
            <person name="von Dassow P."/>
            <person name="Vyverman W."/>
            <person name="Willis A."/>
            <person name="Wyrwicz L.S."/>
            <person name="Rokhsar D.S."/>
            <person name="Weissenbach J."/>
            <person name="Armbrust E.V."/>
            <person name="Green B.R."/>
            <person name="Van de Peer Y."/>
            <person name="Grigoriev I.V."/>
        </authorList>
    </citation>
    <scope>NUCLEOTIDE SEQUENCE [LARGE SCALE GENOMIC DNA]</scope>
    <source>
        <strain evidence="6 7">CCMP1335</strain>
    </source>
</reference>
<feature type="compositionally biased region" description="Polar residues" evidence="4">
    <location>
        <begin position="65"/>
        <end position="75"/>
    </location>
</feature>